<comment type="similarity">
    <text evidence="1">Belongs to the LysR transcriptional regulatory family.</text>
</comment>
<keyword evidence="3" id="KW-0238">DNA-binding</keyword>
<dbReference type="Pfam" id="PF00126">
    <property type="entry name" value="HTH_1"/>
    <property type="match status" value="1"/>
</dbReference>
<evidence type="ECO:0000256" key="1">
    <source>
        <dbReference type="ARBA" id="ARBA00009437"/>
    </source>
</evidence>
<organism evidence="6 7">
    <name type="scientific">Roseateles puraquae</name>
    <dbReference type="NCBI Taxonomy" id="431059"/>
    <lineage>
        <taxon>Bacteria</taxon>
        <taxon>Pseudomonadati</taxon>
        <taxon>Pseudomonadota</taxon>
        <taxon>Betaproteobacteria</taxon>
        <taxon>Burkholderiales</taxon>
        <taxon>Sphaerotilaceae</taxon>
        <taxon>Roseateles</taxon>
    </lineage>
</organism>
<keyword evidence="4" id="KW-0804">Transcription</keyword>
<dbReference type="SUPFAM" id="SSF46785">
    <property type="entry name" value="Winged helix' DNA-binding domain"/>
    <property type="match status" value="1"/>
</dbReference>
<dbReference type="AlphaFoldDB" id="A0A254N0S8"/>
<dbReference type="GO" id="GO:0003700">
    <property type="term" value="F:DNA-binding transcription factor activity"/>
    <property type="evidence" value="ECO:0007669"/>
    <property type="project" value="InterPro"/>
</dbReference>
<keyword evidence="7" id="KW-1185">Reference proteome</keyword>
<accession>A0A254N0S8</accession>
<dbReference type="PROSITE" id="PS50931">
    <property type="entry name" value="HTH_LYSR"/>
    <property type="match status" value="1"/>
</dbReference>
<dbReference type="PANTHER" id="PTHR30537:SF5">
    <property type="entry name" value="HTH-TYPE TRANSCRIPTIONAL ACTIVATOR TTDR-RELATED"/>
    <property type="match status" value="1"/>
</dbReference>
<evidence type="ECO:0000313" key="7">
    <source>
        <dbReference type="Proteomes" id="UP000197446"/>
    </source>
</evidence>
<evidence type="ECO:0000313" key="6">
    <source>
        <dbReference type="EMBL" id="OWR00778.1"/>
    </source>
</evidence>
<name>A0A254N0S8_9BURK</name>
<dbReference type="InterPro" id="IPR058163">
    <property type="entry name" value="LysR-type_TF_proteobact-type"/>
</dbReference>
<comment type="caution">
    <text evidence="6">The sequence shown here is derived from an EMBL/GenBank/DDBJ whole genome shotgun (WGS) entry which is preliminary data.</text>
</comment>
<gene>
    <name evidence="6" type="ORF">CDO81_23875</name>
</gene>
<dbReference type="EMBL" id="NISI01000014">
    <property type="protein sequence ID" value="OWR00778.1"/>
    <property type="molecule type" value="Genomic_DNA"/>
</dbReference>
<dbReference type="InterPro" id="IPR000847">
    <property type="entry name" value="LysR_HTH_N"/>
</dbReference>
<dbReference type="Pfam" id="PF03466">
    <property type="entry name" value="LysR_substrate"/>
    <property type="match status" value="1"/>
</dbReference>
<evidence type="ECO:0000256" key="2">
    <source>
        <dbReference type="ARBA" id="ARBA00023015"/>
    </source>
</evidence>
<dbReference type="InterPro" id="IPR005119">
    <property type="entry name" value="LysR_subst-bd"/>
</dbReference>
<protein>
    <recommendedName>
        <fullName evidence="5">HTH lysR-type domain-containing protein</fullName>
    </recommendedName>
</protein>
<feature type="domain" description="HTH lysR-type" evidence="5">
    <location>
        <begin position="9"/>
        <end position="66"/>
    </location>
</feature>
<dbReference type="InterPro" id="IPR036390">
    <property type="entry name" value="WH_DNA-bd_sf"/>
</dbReference>
<dbReference type="OrthoDB" id="8523827at2"/>
<dbReference type="SUPFAM" id="SSF53850">
    <property type="entry name" value="Periplasmic binding protein-like II"/>
    <property type="match status" value="1"/>
</dbReference>
<dbReference type="GO" id="GO:0003677">
    <property type="term" value="F:DNA binding"/>
    <property type="evidence" value="ECO:0007669"/>
    <property type="project" value="UniProtKB-KW"/>
</dbReference>
<dbReference type="InterPro" id="IPR036388">
    <property type="entry name" value="WH-like_DNA-bd_sf"/>
</dbReference>
<dbReference type="PANTHER" id="PTHR30537">
    <property type="entry name" value="HTH-TYPE TRANSCRIPTIONAL REGULATOR"/>
    <property type="match status" value="1"/>
</dbReference>
<dbReference type="Proteomes" id="UP000197446">
    <property type="component" value="Unassembled WGS sequence"/>
</dbReference>
<dbReference type="RefSeq" id="WP_088485763.1">
    <property type="nucleotide sequence ID" value="NZ_NISI01000014.1"/>
</dbReference>
<evidence type="ECO:0000256" key="3">
    <source>
        <dbReference type="ARBA" id="ARBA00023125"/>
    </source>
</evidence>
<sequence>MATMPTPMRELRALATLLKADELGSLTNAAADQGITPQAASKTLAQLERQLGVKLLERTTRRLALTPEGQVLVDASRPALEAMNAALDAVRKASFKPLTGHLSIAAPRMVVSTVLAPVVDAFSALHPKLNLHVRSVDQATPALQGEDEVCFSFGPMLEQAVSSTFLMEALLLYCASPGYLAKHGVPRSVEALDARQAGMPVLEARTGGKDRGPMLSTNDDQLELQIARSGRLAMQLISLTAMPYIEDGTLVPLPSLGVDSAHLFLCHYSGEVLPQVGAFVEFALDRLQGSQAFAPSETRLAALERAAMRRRPSPKSFRRLEATSLAP</sequence>
<evidence type="ECO:0000256" key="4">
    <source>
        <dbReference type="ARBA" id="ARBA00023163"/>
    </source>
</evidence>
<dbReference type="Gene3D" id="3.40.190.290">
    <property type="match status" value="1"/>
</dbReference>
<evidence type="ECO:0000259" key="5">
    <source>
        <dbReference type="PROSITE" id="PS50931"/>
    </source>
</evidence>
<keyword evidence="2" id="KW-0805">Transcription regulation</keyword>
<reference evidence="6 7" key="1">
    <citation type="journal article" date="2007" name="Int. J. Syst. Evol. Microbiol.">
        <title>Description of Pelomonas aquatica sp. nov. and Pelomonas puraquae sp. nov., isolated from industrial and haemodialysis water.</title>
        <authorList>
            <person name="Gomila M."/>
            <person name="Bowien B."/>
            <person name="Falsen E."/>
            <person name="Moore E.R."/>
            <person name="Lalucat J."/>
        </authorList>
    </citation>
    <scope>NUCLEOTIDE SEQUENCE [LARGE SCALE GENOMIC DNA]</scope>
    <source>
        <strain evidence="6 7">CCUG 52769</strain>
    </source>
</reference>
<dbReference type="Gene3D" id="1.10.10.10">
    <property type="entry name" value="Winged helix-like DNA-binding domain superfamily/Winged helix DNA-binding domain"/>
    <property type="match status" value="1"/>
</dbReference>
<proteinExistence type="inferred from homology"/>